<evidence type="ECO:0000256" key="20">
    <source>
        <dbReference type="ARBA" id="ARBA00071435"/>
    </source>
</evidence>
<feature type="compositionally biased region" description="Low complexity" evidence="29">
    <location>
        <begin position="1339"/>
        <end position="1367"/>
    </location>
</feature>
<evidence type="ECO:0000256" key="6">
    <source>
        <dbReference type="ARBA" id="ARBA00022481"/>
    </source>
</evidence>
<reference evidence="35 36" key="1">
    <citation type="submission" date="2015-04" db="EMBL/GenBank/DDBJ databases">
        <authorList>
            <person name="Syromyatnikov M.Y."/>
            <person name="Popov V.N."/>
        </authorList>
    </citation>
    <scope>NUCLEOTIDE SEQUENCE [LARGE SCALE GENOMIC DNA]</scope>
</reference>
<dbReference type="Gene3D" id="1.25.40.20">
    <property type="entry name" value="Ankyrin repeat-containing domain"/>
    <property type="match status" value="1"/>
</dbReference>
<dbReference type="OrthoDB" id="2141925at2759"/>
<keyword evidence="30" id="KW-1133">Transmembrane helix</keyword>
<dbReference type="PROSITE" id="PS50089">
    <property type="entry name" value="ZF_RING_2"/>
    <property type="match status" value="1"/>
</dbReference>
<keyword evidence="10 27" id="KW-0479">Metal-binding</keyword>
<keyword evidence="25" id="KW-0040">ANK repeat</keyword>
<evidence type="ECO:0000256" key="22">
    <source>
        <dbReference type="ARBA" id="ARBA00077837"/>
    </source>
</evidence>
<evidence type="ECO:0000259" key="34">
    <source>
        <dbReference type="PROSITE" id="PS51180"/>
    </source>
</evidence>
<dbReference type="FunFam" id="3.30.40.10:FF:000006">
    <property type="entry name" value="CCR4-NOT transcription complex subunit 4"/>
    <property type="match status" value="1"/>
</dbReference>
<evidence type="ECO:0000256" key="15">
    <source>
        <dbReference type="ARBA" id="ARBA00022884"/>
    </source>
</evidence>
<keyword evidence="12" id="KW-0833">Ubl conjugation pathway</keyword>
<dbReference type="Pfam" id="PF00076">
    <property type="entry name" value="RRM_1"/>
    <property type="match status" value="1"/>
</dbReference>
<evidence type="ECO:0000256" key="10">
    <source>
        <dbReference type="ARBA" id="ARBA00022723"/>
    </source>
</evidence>
<dbReference type="InterPro" id="IPR036770">
    <property type="entry name" value="Ankyrin_rpt-contain_sf"/>
</dbReference>
<accession>A0A1J1IKR7</accession>
<dbReference type="GO" id="GO:0005634">
    <property type="term" value="C:nucleus"/>
    <property type="evidence" value="ECO:0007669"/>
    <property type="project" value="UniProtKB-SubCell"/>
</dbReference>
<dbReference type="GO" id="GO:0008270">
    <property type="term" value="F:zinc ion binding"/>
    <property type="evidence" value="ECO:0007669"/>
    <property type="project" value="UniProtKB-KW"/>
</dbReference>
<dbReference type="InterPro" id="IPR004328">
    <property type="entry name" value="BRO1_dom"/>
</dbReference>
<evidence type="ECO:0000256" key="28">
    <source>
        <dbReference type="SAM" id="Coils"/>
    </source>
</evidence>
<dbReference type="InterPro" id="IPR000571">
    <property type="entry name" value="Znf_CCCH"/>
</dbReference>
<evidence type="ECO:0000256" key="11">
    <source>
        <dbReference type="ARBA" id="ARBA00022771"/>
    </source>
</evidence>
<dbReference type="CDD" id="cd09235">
    <property type="entry name" value="V_Alix"/>
    <property type="match status" value="1"/>
</dbReference>
<dbReference type="Pfam" id="PF12796">
    <property type="entry name" value="Ank_2"/>
    <property type="match status" value="1"/>
</dbReference>
<evidence type="ECO:0000256" key="17">
    <source>
        <dbReference type="ARBA" id="ARBA00023242"/>
    </source>
</evidence>
<dbReference type="Gene3D" id="1.20.140.50">
    <property type="entry name" value="alix/aip1 like domains"/>
    <property type="match status" value="1"/>
</dbReference>
<dbReference type="InterPro" id="IPR055285">
    <property type="entry name" value="ANKRD13_C"/>
</dbReference>
<evidence type="ECO:0000256" key="7">
    <source>
        <dbReference type="ARBA" id="ARBA00022490"/>
    </source>
</evidence>
<dbReference type="GO" id="GO:0061630">
    <property type="term" value="F:ubiquitin protein ligase activity"/>
    <property type="evidence" value="ECO:0007669"/>
    <property type="project" value="UniProtKB-EC"/>
</dbReference>
<gene>
    <name evidence="35" type="ORF">CLUMA_CG013633</name>
</gene>
<evidence type="ECO:0000256" key="25">
    <source>
        <dbReference type="PROSITE-ProRule" id="PRU00023"/>
    </source>
</evidence>
<evidence type="ECO:0000256" key="4">
    <source>
        <dbReference type="ARBA" id="ARBA00004906"/>
    </source>
</evidence>
<organism evidence="35 36">
    <name type="scientific">Clunio marinus</name>
    <dbReference type="NCBI Taxonomy" id="568069"/>
    <lineage>
        <taxon>Eukaryota</taxon>
        <taxon>Metazoa</taxon>
        <taxon>Ecdysozoa</taxon>
        <taxon>Arthropoda</taxon>
        <taxon>Hexapoda</taxon>
        <taxon>Insecta</taxon>
        <taxon>Pterygota</taxon>
        <taxon>Neoptera</taxon>
        <taxon>Endopterygota</taxon>
        <taxon>Diptera</taxon>
        <taxon>Nematocera</taxon>
        <taxon>Chironomoidea</taxon>
        <taxon>Chironomidae</taxon>
        <taxon>Clunio</taxon>
    </lineage>
</organism>
<feature type="transmembrane region" description="Helical" evidence="30">
    <location>
        <begin position="12"/>
        <end position="31"/>
    </location>
</feature>
<dbReference type="InterPro" id="IPR001841">
    <property type="entry name" value="Znf_RING"/>
</dbReference>
<evidence type="ECO:0000256" key="19">
    <source>
        <dbReference type="ARBA" id="ARBA00062432"/>
    </source>
</evidence>
<feature type="compositionally biased region" description="Low complexity" evidence="29">
    <location>
        <begin position="1780"/>
        <end position="1791"/>
    </location>
</feature>
<feature type="region of interest" description="Disordered" evidence="29">
    <location>
        <begin position="1319"/>
        <end position="1368"/>
    </location>
</feature>
<dbReference type="CDD" id="cd12438">
    <property type="entry name" value="RRM_CNOT4"/>
    <property type="match status" value="1"/>
</dbReference>
<keyword evidence="17" id="KW-0539">Nucleus</keyword>
<feature type="domain" description="C3H1-type" evidence="33">
    <location>
        <begin position="1062"/>
        <end position="1089"/>
    </location>
</feature>
<dbReference type="PROSITE" id="PS50103">
    <property type="entry name" value="ZF_C3H1"/>
    <property type="match status" value="1"/>
</dbReference>
<keyword evidence="8" id="KW-0597">Phosphoprotein</keyword>
<dbReference type="PROSITE" id="PS50297">
    <property type="entry name" value="ANK_REP_REGION"/>
    <property type="match status" value="1"/>
</dbReference>
<evidence type="ECO:0000256" key="3">
    <source>
        <dbReference type="ARBA" id="ARBA00004496"/>
    </source>
</evidence>
<evidence type="ECO:0000313" key="35">
    <source>
        <dbReference type="EMBL" id="CRL00362.1"/>
    </source>
</evidence>
<evidence type="ECO:0000256" key="30">
    <source>
        <dbReference type="SAM" id="Phobius"/>
    </source>
</evidence>
<feature type="region of interest" description="Disordered" evidence="29">
    <location>
        <begin position="1752"/>
        <end position="1803"/>
    </location>
</feature>
<dbReference type="Pfam" id="PF11904">
    <property type="entry name" value="ANKRD13_C"/>
    <property type="match status" value="1"/>
</dbReference>
<keyword evidence="7" id="KW-0963">Cytoplasm</keyword>
<dbReference type="STRING" id="568069.A0A1J1IKR7"/>
<feature type="coiled-coil region" evidence="28">
    <location>
        <begin position="574"/>
        <end position="601"/>
    </location>
</feature>
<dbReference type="Pfam" id="PF14570">
    <property type="entry name" value="zf-RING_4"/>
    <property type="match status" value="1"/>
</dbReference>
<evidence type="ECO:0000256" key="24">
    <source>
        <dbReference type="ARBA" id="ARBA00083942"/>
    </source>
</evidence>
<feature type="non-terminal residue" evidence="35">
    <location>
        <position position="1"/>
    </location>
</feature>
<evidence type="ECO:0000256" key="18">
    <source>
        <dbReference type="ARBA" id="ARBA00057081"/>
    </source>
</evidence>
<evidence type="ECO:0000313" key="36">
    <source>
        <dbReference type="Proteomes" id="UP000183832"/>
    </source>
</evidence>
<keyword evidence="30" id="KW-0812">Transmembrane</keyword>
<dbReference type="EMBL" id="CVRI01000054">
    <property type="protein sequence ID" value="CRL00362.1"/>
    <property type="molecule type" value="Genomic_DNA"/>
</dbReference>
<dbReference type="Gene3D" id="1.20.120.560">
    <property type="entry name" value="alix/aip1 in complex with the ypdl late domain"/>
    <property type="match status" value="1"/>
</dbReference>
<keyword evidence="9" id="KW-0808">Transferase</keyword>
<feature type="compositionally biased region" description="Basic and acidic residues" evidence="29">
    <location>
        <begin position="1189"/>
        <end position="1221"/>
    </location>
</feature>
<proteinExistence type="predicted"/>
<feature type="compositionally biased region" description="Polar residues" evidence="29">
    <location>
        <begin position="1169"/>
        <end position="1186"/>
    </location>
</feature>
<feature type="region of interest" description="Disordered" evidence="29">
    <location>
        <begin position="1120"/>
        <end position="1301"/>
    </location>
</feature>
<dbReference type="EC" id="2.3.2.27" evidence="5"/>
<dbReference type="PROSITE" id="PS50102">
    <property type="entry name" value="RRM"/>
    <property type="match status" value="1"/>
</dbReference>
<keyword evidence="16 28" id="KW-0175">Coiled coil</keyword>
<dbReference type="SUPFAM" id="SSF54928">
    <property type="entry name" value="RNA-binding domain, RBD"/>
    <property type="match status" value="1"/>
</dbReference>
<protein>
    <recommendedName>
        <fullName evidence="20">CCR4-NOT transcription complex subunit 4</fullName>
        <ecNumber evidence="5">2.3.2.27</ecNumber>
    </recommendedName>
    <alternativeName>
        <fullName evidence="23">CCR4-associated factor 4</fullName>
    </alternativeName>
    <alternativeName>
        <fullName evidence="24">E3 ubiquitin-protein ligase CNOT4</fullName>
    </alternativeName>
    <alternativeName>
        <fullName evidence="21">Potential transcriptional repressor NOT4Hp</fullName>
    </alternativeName>
    <alternativeName>
        <fullName evidence="22">RING-type E3 ubiquitin transferase CNOT4</fullName>
    </alternativeName>
</protein>
<evidence type="ECO:0000256" key="23">
    <source>
        <dbReference type="ARBA" id="ARBA00083547"/>
    </source>
</evidence>
<evidence type="ECO:0000256" key="26">
    <source>
        <dbReference type="PROSITE-ProRule" id="PRU00176"/>
    </source>
</evidence>
<evidence type="ECO:0000256" key="27">
    <source>
        <dbReference type="PROSITE-ProRule" id="PRU00723"/>
    </source>
</evidence>
<keyword evidence="6" id="KW-0488">Methylation</keyword>
<dbReference type="GO" id="GO:0005829">
    <property type="term" value="C:cytosol"/>
    <property type="evidence" value="ECO:0007669"/>
    <property type="project" value="UniProtKB-ARBA"/>
</dbReference>
<feature type="compositionally biased region" description="Low complexity" evidence="29">
    <location>
        <begin position="1141"/>
        <end position="1160"/>
    </location>
</feature>
<feature type="domain" description="RING-type" evidence="31">
    <location>
        <begin position="886"/>
        <end position="929"/>
    </location>
</feature>
<evidence type="ECO:0000256" key="14">
    <source>
        <dbReference type="ARBA" id="ARBA00022843"/>
    </source>
</evidence>
<dbReference type="PROSITE" id="PS50088">
    <property type="entry name" value="ANK_REPEAT"/>
    <property type="match status" value="1"/>
</dbReference>
<dbReference type="PANTHER" id="PTHR23030">
    <property type="entry name" value="PCD6 INTERACTING PROTEIN-RELATED"/>
    <property type="match status" value="1"/>
</dbReference>
<feature type="domain" description="RRM" evidence="32">
    <location>
        <begin position="981"/>
        <end position="1065"/>
    </location>
</feature>
<feature type="region of interest" description="Disordered" evidence="29">
    <location>
        <begin position="729"/>
        <end position="777"/>
    </location>
</feature>
<dbReference type="Gene3D" id="3.30.40.10">
    <property type="entry name" value="Zinc/RING finger domain, C3HC4 (zinc finger)"/>
    <property type="match status" value="1"/>
</dbReference>
<feature type="compositionally biased region" description="Low complexity" evidence="29">
    <location>
        <begin position="762"/>
        <end position="772"/>
    </location>
</feature>
<comment type="function">
    <text evidence="18">Has E3 ubiquitin ligase activity, promoting ubiquitination and degradation of target proteins. Involved in activation of the JAK/STAT pathway. Catalyzes ubiquitination of methylated RBM15. Plays a role in quality control of translation of mitochondrial outer membrane-localized mRNA. As part of the PINK1-regulated signaling, upon mitochondria damage, ubiquitinates ABCE1 and thereby recruits autophagy receptors to the mitochondrial outer membrane to initiate mitophagy.</text>
</comment>
<dbReference type="GO" id="GO:0003723">
    <property type="term" value="F:RNA binding"/>
    <property type="evidence" value="ECO:0007669"/>
    <property type="project" value="UniProtKB-UniRule"/>
</dbReference>
<dbReference type="InterPro" id="IPR012677">
    <property type="entry name" value="Nucleotide-bd_a/b_plait_sf"/>
</dbReference>
<feature type="compositionally biased region" description="Acidic residues" evidence="29">
    <location>
        <begin position="1252"/>
        <end position="1264"/>
    </location>
</feature>
<comment type="catalytic activity">
    <reaction evidence="1">
        <text>S-ubiquitinyl-[E2 ubiquitin-conjugating enzyme]-L-cysteine + [acceptor protein]-L-lysine = [E2 ubiquitin-conjugating enzyme]-L-cysteine + N(6)-ubiquitinyl-[acceptor protein]-L-lysine.</text>
        <dbReference type="EC" id="2.3.2.27"/>
    </reaction>
</comment>
<evidence type="ECO:0000256" key="13">
    <source>
        <dbReference type="ARBA" id="ARBA00022833"/>
    </source>
</evidence>
<dbReference type="InterPro" id="IPR034261">
    <property type="entry name" value="CNOT4_RRM"/>
</dbReference>
<evidence type="ECO:0000259" key="32">
    <source>
        <dbReference type="PROSITE" id="PS50102"/>
    </source>
</evidence>
<evidence type="ECO:0000256" key="29">
    <source>
        <dbReference type="SAM" id="MobiDB-lite"/>
    </source>
</evidence>
<comment type="subcellular location">
    <subcellularLocation>
        <location evidence="3">Cytoplasm</location>
    </subcellularLocation>
    <subcellularLocation>
        <location evidence="2">Nucleus</location>
    </subcellularLocation>
</comment>
<dbReference type="SUPFAM" id="SSF48403">
    <property type="entry name" value="Ankyrin repeat"/>
    <property type="match status" value="1"/>
</dbReference>
<evidence type="ECO:0000256" key="5">
    <source>
        <dbReference type="ARBA" id="ARBA00012483"/>
    </source>
</evidence>
<dbReference type="FunFam" id="3.30.70.330:FF:000044">
    <property type="entry name" value="Putative ccr4-not transcription complex subunit 4"/>
    <property type="match status" value="1"/>
</dbReference>
<dbReference type="InterPro" id="IPR025304">
    <property type="entry name" value="ALIX_V_dom"/>
</dbReference>
<dbReference type="Proteomes" id="UP000183832">
    <property type="component" value="Unassembled WGS sequence"/>
</dbReference>
<dbReference type="InterPro" id="IPR038499">
    <property type="entry name" value="BRO1_sf"/>
</dbReference>
<dbReference type="PANTHER" id="PTHR23030:SF39">
    <property type="entry name" value="PROGRAMMED CELL DEATH 6-INTERACTING PROTEIN"/>
    <property type="match status" value="1"/>
</dbReference>
<evidence type="ECO:0000256" key="2">
    <source>
        <dbReference type="ARBA" id="ARBA00004123"/>
    </source>
</evidence>
<dbReference type="InterPro" id="IPR039515">
    <property type="entry name" value="NOT4_mRING-HC-C4C4"/>
</dbReference>
<feature type="coiled-coil region" evidence="28">
    <location>
        <begin position="468"/>
        <end position="495"/>
    </location>
</feature>
<dbReference type="InterPro" id="IPR035979">
    <property type="entry name" value="RBD_domain_sf"/>
</dbReference>
<evidence type="ECO:0000259" key="31">
    <source>
        <dbReference type="PROSITE" id="PS50089"/>
    </source>
</evidence>
<dbReference type="InterPro" id="IPR003954">
    <property type="entry name" value="RRM_euk-type"/>
</dbReference>
<dbReference type="Gene3D" id="1.25.40.280">
    <property type="entry name" value="alix/aip1 like domains"/>
    <property type="match status" value="1"/>
</dbReference>
<feature type="repeat" description="ANK" evidence="25">
    <location>
        <begin position="2065"/>
        <end position="2097"/>
    </location>
</feature>
<dbReference type="GO" id="GO:0000281">
    <property type="term" value="P:mitotic cytokinesis"/>
    <property type="evidence" value="ECO:0007669"/>
    <property type="project" value="TreeGrafter"/>
</dbReference>
<feature type="compositionally biased region" description="Low complexity" evidence="29">
    <location>
        <begin position="1265"/>
        <end position="1288"/>
    </location>
</feature>
<feature type="domain" description="BRO1" evidence="34">
    <location>
        <begin position="37"/>
        <end position="419"/>
    </location>
</feature>
<keyword evidence="14" id="KW-0832">Ubl conjugation</keyword>
<keyword evidence="30" id="KW-0472">Membrane</keyword>
<sequence length="2461" mass="277723">GEQKKKQFVLKHLFSSNSLIFYTLLLCLYLIKTVSMELLTVPLKKTNEVDLVKPLKNIIQGSNIKQSDPSQNIDKINSFNKQRNHAVFKVFEKNDAALEAITAYYDQLAALESKIPVHEFQVPFKFVFFLFVALSSMAYEKVCVLFNTAALQSSIASTQCLDSDDGLKTAAKHFQLSAGIFSYLKSAAPALGQELTPDLSPDTLHVLSLLMLAQAQEIFVIKAIKDGMKDQVIAKLACQNEEMYADTLKYMQKDPLKPLWDKDWIPTIAGKQAGFHGLTMLYQAGAYNAAKKIGESIACLQKSVELFKASQTRSGKQSLFDEYAKKAQRNLVEAKKENDFIYNASIPNVDSLDSSGKFQLAKLLPLAAPMSANFKDLFNDLVPVALQQAINACETQKNDIVNTEVMKLRDATQTLNGVLSSLNLPAAIEVSTPGSSLPPSILEKANDLREKGGIQSIRTLIEELPESLTRNKEILDETERMLKEEQESDQQLRNQFNERWTRTNSEKLNEMFRSNASKYREIINNAITADKVVRQKFEDNSYGIELLSKPPSELHNAIPAGDGNVNSGPAVMKLRGLMEAVETMKAERDVIESELKSATIDMKDQFLHALAQDGAIDPNMVVSHVGKSLSPLQKQIVESIARQQTLVQDIQHAHQEFTAECGTGTNRRDQLMSQLAAAYDIFAELQHNLKEGTKFYNDLTQLLIVFQNKVSDFCFARKTEKEELLKDLTTESSRQAVGSIPPIPTHHDSTKTPPARPPPPAVQSQSSFASAPNAPYPVQMQGMPQPMGVYNYMPPMPVSFNPYATLPPGGIPYPNNFNFPQAPQAQGAYNYGTYPGAYGQQIQQGGYPHPQQHQQDPNKPFVRVKVEHLRVIMNVMNTSGDDLPECPLCMEPFEVDDLSFFPCTCGYQICRFCWHRIRTDENELCPACRKAYPENPADFKPLTQEQISALKAEKRQRDQQRKQKITENRKHLANVRVVQKNLVFVVGLPPRLADAEILKKHEYFGKYGKIHKVVINPSTTYAGVQGPSASAYVTYVHNNDALRAIQSVNNITIDNRSIKTSLGTTKYCSHFMKNQVCPKPDCMYLHELGDAEASFTKEEMHQAKHQEYEKRLHDALIAQMQQQSQQTTTNPLSDSPQAESPVPGGVVNINNNNACVNPTPDIVKEKDTQSTNDQSEAWPSLSTSPVTIKESKANGKGGNKENSKSESNRRHEKLKTTEKIKGKSQKQMNRDKVKGTSATSTMQINNNSNNNLEDELGETDDTDDTPSISSTSDSGTISESDSGKSSPPSSFPDPVHPGHHLSQANNIINVIATTSTLAAASSSSSQQHHEPTMNVNKVQQQHQQQQNDQQNKSIISSSSSPSSNSIIETNDITSLYRNSEKIKDGNNSLADTSARLSKLALFDDNSSFFSRGFNSFSKLDGSTEHSKAMNNAQLPDLLNGTMNNNNNNMSLDLDPKQLLKNLSSFGSMSGNHGENTHDDWESAFKYLMKNKQYEDQQQQQEEWLRCQELRKHSGLSSGLGLHQFNMFNNENNVDNMFAQNEMNRMMFSQQYSQQQQQQRMNHNNPDMNHVHPSMSKFFDFHKNQQQQQQQNQFMMNNSNLTDQLNMANLLDSHHRMNQNSGGFGGMEQANGLSHLQKQRLMNNKYDNGSNIPFNTNNNQQNRMHNNSSQYVNQSVEDDLGFDPFKETQKALAELINDEQVTQQQQMNGNGQRARMPPPPGFNHIQNNSFNNFGTASPRSQSGSKFPFVQNMQNSSQMQQPPNNWPMHMGFNQNSNDGSFPPHQNNQPPQQHKSGGFGNNFPDWSSLPLDPAIVSYRQFPQFNNPQQQQQAQNNEMYMSQLNQQGFGMNHGMNMQSQTSPAQVFSHSNLLNNYHMNNLANGFTNNSYDKFPIPMSSIPPPGFQSAMKLILLAVILCTVSITAAKEKAIKVKDKDMMRKMIIYDKKNPNMFYCPVPNKQLKSYSIDKMIVKAHPLNKLCEYEGAGKPEDAKTDCYQDVDETEFACKEKYRIMKNSIKIRALIMESSKGEKDDQKQFELHKCIFDNDLKKLNQIIKFNKDVIDKKDKHGNTALHLASMLGRKECVCLLLKNNATVNVKNVCGWTPLAEAISRGDRAIIELILRKLKEQTRESISKRRPSLNLALNQIADFYLELKWEFSSWVPLLSKILPNDICKIYKSGSKIRLDSTLIDFNEMHWQRGDISFIFRGDSDSMITAMDNEAKCYQTVRTQENEMEIQDEIDLLMMSDIVNAKLNTKNISFSPAKTGWFIREDKKEKISQFNCDVYHVNGLTMEQRKRREHLNREDLQKNKTSIVESLTKTPIEVDPNVEIPRRASLKPPTNKNVSWEEYINADEAPTLGRDLVFKKSQKTLKATIAMSQDFPLSIDILLNVLEIIAPFKHFAKLRDFVSLKLPKGFPIKVDIPLVPTVSAKITFQDFEFRDDIQSDLFEIPADYIEDENRFPDL</sequence>
<keyword evidence="11 27" id="KW-0863">Zinc-finger</keyword>
<comment type="subunit">
    <text evidence="19">Interacts with CNOT1 via its C-terminus but does not stably associate with the CCR4-NOT complex. Interacts (via RING domain) with UBE2D2. Interacts with ABCE1, PINK1 and PELO.</text>
</comment>
<evidence type="ECO:0000256" key="9">
    <source>
        <dbReference type="ARBA" id="ARBA00022679"/>
    </source>
</evidence>
<feature type="zinc finger region" description="C3H1-type" evidence="27">
    <location>
        <begin position="1062"/>
        <end position="1089"/>
    </location>
</feature>
<keyword evidence="36" id="KW-1185">Reference proteome</keyword>
<dbReference type="SMART" id="SM00248">
    <property type="entry name" value="ANK"/>
    <property type="match status" value="2"/>
</dbReference>
<dbReference type="InterPro" id="IPR000504">
    <property type="entry name" value="RRM_dom"/>
</dbReference>
<feature type="compositionally biased region" description="Low complexity" evidence="29">
    <location>
        <begin position="1752"/>
        <end position="1761"/>
    </location>
</feature>
<dbReference type="Gene3D" id="3.30.70.330">
    <property type="match status" value="1"/>
</dbReference>
<dbReference type="InterPro" id="IPR002110">
    <property type="entry name" value="Ankyrin_rpt"/>
</dbReference>
<dbReference type="Pfam" id="PF13949">
    <property type="entry name" value="ALIX_LYPXL_bnd"/>
    <property type="match status" value="1"/>
</dbReference>
<keyword evidence="13 27" id="KW-0862">Zinc</keyword>
<evidence type="ECO:0000256" key="8">
    <source>
        <dbReference type="ARBA" id="ARBA00022553"/>
    </source>
</evidence>
<dbReference type="Pfam" id="PF03097">
    <property type="entry name" value="BRO1"/>
    <property type="match status" value="1"/>
</dbReference>
<evidence type="ECO:0000259" key="33">
    <source>
        <dbReference type="PROSITE" id="PS50103"/>
    </source>
</evidence>
<evidence type="ECO:0000256" key="1">
    <source>
        <dbReference type="ARBA" id="ARBA00000900"/>
    </source>
</evidence>
<dbReference type="SUPFAM" id="SSF57850">
    <property type="entry name" value="RING/U-box"/>
    <property type="match status" value="1"/>
</dbReference>
<dbReference type="SMART" id="SM01041">
    <property type="entry name" value="BRO1"/>
    <property type="match status" value="1"/>
</dbReference>
<name>A0A1J1IKR7_9DIPT</name>
<dbReference type="SMART" id="SM00361">
    <property type="entry name" value="RRM_1"/>
    <property type="match status" value="1"/>
</dbReference>
<dbReference type="InterPro" id="IPR013083">
    <property type="entry name" value="Znf_RING/FYVE/PHD"/>
</dbReference>
<dbReference type="CDD" id="cd16618">
    <property type="entry name" value="mRING-HC-C4C4_CNOT4"/>
    <property type="match status" value="1"/>
</dbReference>
<keyword evidence="15 26" id="KW-0694">RNA-binding</keyword>
<evidence type="ECO:0000256" key="12">
    <source>
        <dbReference type="ARBA" id="ARBA00022786"/>
    </source>
</evidence>
<dbReference type="PROSITE" id="PS51180">
    <property type="entry name" value="BRO1"/>
    <property type="match status" value="1"/>
</dbReference>
<dbReference type="GO" id="GO:0005768">
    <property type="term" value="C:endosome"/>
    <property type="evidence" value="ECO:0007669"/>
    <property type="project" value="TreeGrafter"/>
</dbReference>
<evidence type="ECO:0000256" key="16">
    <source>
        <dbReference type="ARBA" id="ARBA00023054"/>
    </source>
</evidence>
<dbReference type="GO" id="GO:0010468">
    <property type="term" value="P:regulation of gene expression"/>
    <property type="evidence" value="ECO:0007669"/>
    <property type="project" value="UniProtKB-ARBA"/>
</dbReference>
<feature type="compositionally biased region" description="Low complexity" evidence="29">
    <location>
        <begin position="1120"/>
        <end position="1129"/>
    </location>
</feature>
<comment type="pathway">
    <text evidence="4">Protein modification; protein ubiquitination.</text>
</comment>
<evidence type="ECO:0000256" key="21">
    <source>
        <dbReference type="ARBA" id="ARBA00075062"/>
    </source>
</evidence>